<dbReference type="STRING" id="542762.A0A4S4DNB8"/>
<evidence type="ECO:0000313" key="4">
    <source>
        <dbReference type="Proteomes" id="UP000306102"/>
    </source>
</evidence>
<protein>
    <recommendedName>
        <fullName evidence="2">Dienelactone hydrolase domain-containing protein</fullName>
    </recommendedName>
</protein>
<dbReference type="EMBL" id="SDRB02010760">
    <property type="protein sequence ID" value="THG04479.1"/>
    <property type="molecule type" value="Genomic_DNA"/>
</dbReference>
<dbReference type="SUPFAM" id="SSF53474">
    <property type="entry name" value="alpha/beta-Hydrolases"/>
    <property type="match status" value="1"/>
</dbReference>
<dbReference type="InterPro" id="IPR029058">
    <property type="entry name" value="AB_hydrolase_fold"/>
</dbReference>
<feature type="domain" description="Dienelactone hydrolase" evidence="2">
    <location>
        <begin position="170"/>
        <end position="344"/>
    </location>
</feature>
<keyword evidence="4" id="KW-1185">Reference proteome</keyword>
<evidence type="ECO:0000259" key="2">
    <source>
        <dbReference type="Pfam" id="PF01738"/>
    </source>
</evidence>
<dbReference type="Pfam" id="PF01738">
    <property type="entry name" value="DLH"/>
    <property type="match status" value="1"/>
</dbReference>
<organism evidence="3 4">
    <name type="scientific">Camellia sinensis var. sinensis</name>
    <name type="common">China tea</name>
    <dbReference type="NCBI Taxonomy" id="542762"/>
    <lineage>
        <taxon>Eukaryota</taxon>
        <taxon>Viridiplantae</taxon>
        <taxon>Streptophyta</taxon>
        <taxon>Embryophyta</taxon>
        <taxon>Tracheophyta</taxon>
        <taxon>Spermatophyta</taxon>
        <taxon>Magnoliopsida</taxon>
        <taxon>eudicotyledons</taxon>
        <taxon>Gunneridae</taxon>
        <taxon>Pentapetalae</taxon>
        <taxon>asterids</taxon>
        <taxon>Ericales</taxon>
        <taxon>Theaceae</taxon>
        <taxon>Camellia</taxon>
    </lineage>
</organism>
<dbReference type="Gene3D" id="3.40.50.1820">
    <property type="entry name" value="alpha/beta hydrolase"/>
    <property type="match status" value="1"/>
</dbReference>
<proteinExistence type="predicted"/>
<evidence type="ECO:0000256" key="1">
    <source>
        <dbReference type="SAM" id="MobiDB-lite"/>
    </source>
</evidence>
<sequence length="386" mass="42182">MYWLCEHTTILQPHKLNVIPRRVKWDLIALQNKIKSTSLADIGFNEVEPECHEPTITSSDLSNIKKEQHSGSNSEFPDEGVDINDSNENIHIPFSSPSDERVIVTAITNQPDTIRSQCCENPPAALSASCGGSGSLVELAGLKVYATGSPDSNFAILLISDVFVIDLFLAGYEAPNLRKLADKVAAAGFYVVVPDFFYGDPYKPENTEKPLPVWIQSHGTDKGFEDAKPVIAALKNKGISAIGAAGFCWGAKVVVELSKSDYLQAAVLLHPSLVTVDDIKELKVPIAILGAEIDKISPPELLKQFEEVLSSKREINGYVKIFPGVAHGWTVRYKVDDEKAVKFAEEAHQNMTFRTEIVGPTLPDTVTTPFFASILAAYIPSNNELS</sequence>
<dbReference type="AlphaFoldDB" id="A0A4S4DNB8"/>
<evidence type="ECO:0000313" key="3">
    <source>
        <dbReference type="EMBL" id="THG04479.1"/>
    </source>
</evidence>
<dbReference type="PANTHER" id="PTHR17630">
    <property type="entry name" value="DIENELACTONE HYDROLASE"/>
    <property type="match status" value="1"/>
</dbReference>
<name>A0A4S4DNB8_CAMSN</name>
<dbReference type="GO" id="GO:0016787">
    <property type="term" value="F:hydrolase activity"/>
    <property type="evidence" value="ECO:0007669"/>
    <property type="project" value="InterPro"/>
</dbReference>
<reference evidence="3 4" key="1">
    <citation type="journal article" date="2018" name="Proc. Natl. Acad. Sci. U.S.A.">
        <title>Draft genome sequence of Camellia sinensis var. sinensis provides insights into the evolution of the tea genome and tea quality.</title>
        <authorList>
            <person name="Wei C."/>
            <person name="Yang H."/>
            <person name="Wang S."/>
            <person name="Zhao J."/>
            <person name="Liu C."/>
            <person name="Gao L."/>
            <person name="Xia E."/>
            <person name="Lu Y."/>
            <person name="Tai Y."/>
            <person name="She G."/>
            <person name="Sun J."/>
            <person name="Cao H."/>
            <person name="Tong W."/>
            <person name="Gao Q."/>
            <person name="Li Y."/>
            <person name="Deng W."/>
            <person name="Jiang X."/>
            <person name="Wang W."/>
            <person name="Chen Q."/>
            <person name="Zhang S."/>
            <person name="Li H."/>
            <person name="Wu J."/>
            <person name="Wang P."/>
            <person name="Li P."/>
            <person name="Shi C."/>
            <person name="Zheng F."/>
            <person name="Jian J."/>
            <person name="Huang B."/>
            <person name="Shan D."/>
            <person name="Shi M."/>
            <person name="Fang C."/>
            <person name="Yue Y."/>
            <person name="Li F."/>
            <person name="Li D."/>
            <person name="Wei S."/>
            <person name="Han B."/>
            <person name="Jiang C."/>
            <person name="Yin Y."/>
            <person name="Xia T."/>
            <person name="Zhang Z."/>
            <person name="Bennetzen J.L."/>
            <person name="Zhao S."/>
            <person name="Wan X."/>
        </authorList>
    </citation>
    <scope>NUCLEOTIDE SEQUENCE [LARGE SCALE GENOMIC DNA]</scope>
    <source>
        <strain evidence="4">cv. Shuchazao</strain>
        <tissue evidence="3">Leaf</tissue>
    </source>
</reference>
<dbReference type="Proteomes" id="UP000306102">
    <property type="component" value="Unassembled WGS sequence"/>
</dbReference>
<gene>
    <name evidence="3" type="ORF">TEA_022651</name>
</gene>
<accession>A0A4S4DNB8</accession>
<dbReference type="PANTHER" id="PTHR17630:SF44">
    <property type="entry name" value="PROTEIN AIM2"/>
    <property type="match status" value="1"/>
</dbReference>
<dbReference type="InterPro" id="IPR002925">
    <property type="entry name" value="Dienelactn_hydro"/>
</dbReference>
<comment type="caution">
    <text evidence="3">The sequence shown here is derived from an EMBL/GenBank/DDBJ whole genome shotgun (WGS) entry which is preliminary data.</text>
</comment>
<feature type="region of interest" description="Disordered" evidence="1">
    <location>
        <begin position="53"/>
        <end position="78"/>
    </location>
</feature>